<keyword evidence="2" id="KW-0732">Signal</keyword>
<keyword evidence="4" id="KW-1185">Reference proteome</keyword>
<dbReference type="Proteomes" id="UP000016927">
    <property type="component" value="Unassembled WGS sequence"/>
</dbReference>
<sequence>MKQILILIFISVIRNGSTKSKPEEQVDENPQTSETKIEFPTAKPFNTLQELMNNIKEEYNINSEYESDEIQNEEGFGYIPPTNLLYYRAMDDSTSHTQTINSEMQNKNIQEKSQNIPTDEEHKNDSQDVTNESKNITVEVVSENSSGKNLMNNNHQLQNHKHEAPVDKTHVSGSILKRKRRSRIANTGLNNELYPKKLLQNRKNPIVKKTSFYRKKINEPKAKKLGRKWPQKRYKRTKDEDFKESRHEKKSKNDKLKKIKKTPKSKSKDNTLKHALSMFNLTQGDDPNAYLALHESDNTRPNSDFKIDSDKSPKAKPEVDGVKSEINVRADGCKPIDNESKVVSIKPGAVKDSIQPTKTRTPINITQSAQPHNIIKLNFNISKTKI</sequence>
<name>R0MMV0_NOSB1</name>
<feature type="signal peptide" evidence="2">
    <location>
        <begin position="1"/>
        <end position="20"/>
    </location>
</feature>
<evidence type="ECO:0000256" key="2">
    <source>
        <dbReference type="SAM" id="SignalP"/>
    </source>
</evidence>
<feature type="chain" id="PRO_5004355255" evidence="2">
    <location>
        <begin position="21"/>
        <end position="386"/>
    </location>
</feature>
<feature type="compositionally biased region" description="Basic and acidic residues" evidence="1">
    <location>
        <begin position="237"/>
        <end position="256"/>
    </location>
</feature>
<dbReference type="HOGENOM" id="CLU_715896_0_0_1"/>
<proteinExistence type="predicted"/>
<reference evidence="3 4" key="1">
    <citation type="journal article" date="2013" name="BMC Genomics">
        <title>Comparative genomics of parasitic silkworm microsporidia reveal an association between genome expansion and host adaptation.</title>
        <authorList>
            <person name="Pan G."/>
            <person name="Xu J."/>
            <person name="Li T."/>
            <person name="Xia Q."/>
            <person name="Liu S.L."/>
            <person name="Zhang G."/>
            <person name="Li S."/>
            <person name="Li C."/>
            <person name="Liu H."/>
            <person name="Yang L."/>
            <person name="Liu T."/>
            <person name="Zhang X."/>
            <person name="Wu Z."/>
            <person name="Fan W."/>
            <person name="Dang X."/>
            <person name="Xiang H."/>
            <person name="Tao M."/>
            <person name="Li Y."/>
            <person name="Hu J."/>
            <person name="Li Z."/>
            <person name="Lin L."/>
            <person name="Luo J."/>
            <person name="Geng L."/>
            <person name="Wang L."/>
            <person name="Long M."/>
            <person name="Wan Y."/>
            <person name="He N."/>
            <person name="Zhang Z."/>
            <person name="Lu C."/>
            <person name="Keeling P.J."/>
            <person name="Wang J."/>
            <person name="Xiang Z."/>
            <person name="Zhou Z."/>
        </authorList>
    </citation>
    <scope>NUCLEOTIDE SEQUENCE [LARGE SCALE GENOMIC DNA]</scope>
    <source>
        <strain evidence="4">CQ1 / CVCC 102059</strain>
    </source>
</reference>
<protein>
    <submittedName>
        <fullName evidence="3">Uncharacterized protein</fullName>
    </submittedName>
</protein>
<evidence type="ECO:0000313" key="3">
    <source>
        <dbReference type="EMBL" id="EOB15565.1"/>
    </source>
</evidence>
<dbReference type="AlphaFoldDB" id="R0MMV0"/>
<evidence type="ECO:0000256" key="1">
    <source>
        <dbReference type="SAM" id="MobiDB-lite"/>
    </source>
</evidence>
<accession>R0MMV0</accession>
<dbReference type="EMBL" id="KB908910">
    <property type="protein sequence ID" value="EOB15565.1"/>
    <property type="molecule type" value="Genomic_DNA"/>
</dbReference>
<feature type="region of interest" description="Disordered" evidence="1">
    <location>
        <begin position="112"/>
        <end position="133"/>
    </location>
</feature>
<feature type="region of interest" description="Disordered" evidence="1">
    <location>
        <begin position="289"/>
        <end position="320"/>
    </location>
</feature>
<feature type="compositionally biased region" description="Basic residues" evidence="1">
    <location>
        <begin position="223"/>
        <end position="236"/>
    </location>
</feature>
<feature type="compositionally biased region" description="Basic and acidic residues" evidence="1">
    <location>
        <begin position="294"/>
        <end position="320"/>
    </location>
</feature>
<dbReference type="VEuPathDB" id="MicrosporidiaDB:NBO_2g0056"/>
<evidence type="ECO:0000313" key="4">
    <source>
        <dbReference type="Proteomes" id="UP000016927"/>
    </source>
</evidence>
<gene>
    <name evidence="3" type="ORF">NBO_2g0056</name>
</gene>
<feature type="region of interest" description="Disordered" evidence="1">
    <location>
        <begin position="217"/>
        <end position="272"/>
    </location>
</feature>
<organism evidence="3 4">
    <name type="scientific">Nosema bombycis (strain CQ1 / CVCC 102059)</name>
    <name type="common">Microsporidian parasite</name>
    <name type="synonym">Pebrine of silkworm</name>
    <dbReference type="NCBI Taxonomy" id="578461"/>
    <lineage>
        <taxon>Eukaryota</taxon>
        <taxon>Fungi</taxon>
        <taxon>Fungi incertae sedis</taxon>
        <taxon>Microsporidia</taxon>
        <taxon>Nosematidae</taxon>
        <taxon>Nosema</taxon>
    </lineage>
</organism>